<dbReference type="InterPro" id="IPR003265">
    <property type="entry name" value="HhH-GPD_domain"/>
</dbReference>
<dbReference type="EMBL" id="CP001619">
    <property type="protein sequence ID" value="ACT92313.1"/>
    <property type="molecule type" value="Genomic_DNA"/>
</dbReference>
<evidence type="ECO:0000313" key="9">
    <source>
        <dbReference type="Proteomes" id="UP000002011"/>
    </source>
</evidence>
<protein>
    <recommendedName>
        <fullName evidence="3">DNA-3-methyladenine glycosylase II</fullName>
        <ecNumber evidence="3">3.2.2.21</ecNumber>
    </recommendedName>
</protein>
<dbReference type="GO" id="GO:0032131">
    <property type="term" value="F:alkylated DNA binding"/>
    <property type="evidence" value="ECO:0007669"/>
    <property type="project" value="TreeGrafter"/>
</dbReference>
<dbReference type="Gene3D" id="1.10.340.30">
    <property type="entry name" value="Hypothetical protein, domain 2"/>
    <property type="match status" value="1"/>
</dbReference>
<dbReference type="Proteomes" id="UP000002011">
    <property type="component" value="Chromosome"/>
</dbReference>
<dbReference type="GO" id="GO:0006289">
    <property type="term" value="P:nucleotide-excision repair"/>
    <property type="evidence" value="ECO:0007669"/>
    <property type="project" value="InterPro"/>
</dbReference>
<dbReference type="InterPro" id="IPR012904">
    <property type="entry name" value="OGG_N"/>
</dbReference>
<dbReference type="AlphaFoldDB" id="C6W476"/>
<evidence type="ECO:0000259" key="7">
    <source>
        <dbReference type="SMART" id="SM00478"/>
    </source>
</evidence>
<dbReference type="eggNOG" id="COG0122">
    <property type="taxonomic scope" value="Bacteria"/>
</dbReference>
<dbReference type="RefSeq" id="WP_015810567.1">
    <property type="nucleotide sequence ID" value="NC_013037.1"/>
</dbReference>
<keyword evidence="4" id="KW-0227">DNA damage</keyword>
<keyword evidence="6" id="KW-0234">DNA repair</keyword>
<dbReference type="EC" id="3.2.2.21" evidence="3"/>
<dbReference type="PANTHER" id="PTHR43003:SF12">
    <property type="entry name" value="DNA-3-METHYLADENINE GLYCOSYLASE"/>
    <property type="match status" value="1"/>
</dbReference>
<dbReference type="Pfam" id="PF00730">
    <property type="entry name" value="HhH-GPD"/>
    <property type="match status" value="1"/>
</dbReference>
<dbReference type="GO" id="GO:0005737">
    <property type="term" value="C:cytoplasm"/>
    <property type="evidence" value="ECO:0007669"/>
    <property type="project" value="TreeGrafter"/>
</dbReference>
<proteinExistence type="inferred from homology"/>
<reference evidence="8 9" key="1">
    <citation type="journal article" date="2009" name="Stand. Genomic Sci.">
        <title>Complete genome sequence of Dyadobacter fermentans type strain (NS114).</title>
        <authorList>
            <person name="Lang E."/>
            <person name="Lapidus A."/>
            <person name="Chertkov O."/>
            <person name="Brettin T."/>
            <person name="Detter J.C."/>
            <person name="Han C."/>
            <person name="Copeland A."/>
            <person name="Glavina Del Rio T."/>
            <person name="Nolan M."/>
            <person name="Chen F."/>
            <person name="Lucas S."/>
            <person name="Tice H."/>
            <person name="Cheng J.F."/>
            <person name="Land M."/>
            <person name="Hauser L."/>
            <person name="Chang Y.J."/>
            <person name="Jeffries C.D."/>
            <person name="Kopitz M."/>
            <person name="Bruce D."/>
            <person name="Goodwin L."/>
            <person name="Pitluck S."/>
            <person name="Ovchinnikova G."/>
            <person name="Pati A."/>
            <person name="Ivanova N."/>
            <person name="Mavrommatis K."/>
            <person name="Chen A."/>
            <person name="Palaniappan K."/>
            <person name="Chain P."/>
            <person name="Bristow J."/>
            <person name="Eisen J.A."/>
            <person name="Markowitz V."/>
            <person name="Hugenholtz P."/>
            <person name="Goker M."/>
            <person name="Rohde M."/>
            <person name="Kyrpides N.C."/>
            <person name="Klenk H.P."/>
        </authorList>
    </citation>
    <scope>NUCLEOTIDE SEQUENCE [LARGE SCALE GENOMIC DNA]</scope>
    <source>
        <strain evidence="9">ATCC 700827 / DSM 18053 / CIP 107007 / KCTC 52180 / NS114</strain>
    </source>
</reference>
<organism evidence="8 9">
    <name type="scientific">Dyadobacter fermentans (strain ATCC 700827 / DSM 18053 / CIP 107007 / KCTC 52180 / NS114)</name>
    <dbReference type="NCBI Taxonomy" id="471854"/>
    <lineage>
        <taxon>Bacteria</taxon>
        <taxon>Pseudomonadati</taxon>
        <taxon>Bacteroidota</taxon>
        <taxon>Cytophagia</taxon>
        <taxon>Cytophagales</taxon>
        <taxon>Spirosomataceae</taxon>
        <taxon>Dyadobacter</taxon>
    </lineage>
</organism>
<dbReference type="Pfam" id="PF07934">
    <property type="entry name" value="OGG_N"/>
    <property type="match status" value="1"/>
</dbReference>
<evidence type="ECO:0000313" key="8">
    <source>
        <dbReference type="EMBL" id="ACT92313.1"/>
    </source>
</evidence>
<evidence type="ECO:0000256" key="6">
    <source>
        <dbReference type="ARBA" id="ARBA00023204"/>
    </source>
</evidence>
<dbReference type="GO" id="GO:0008534">
    <property type="term" value="F:oxidized purine nucleobase lesion DNA N-glycosylase activity"/>
    <property type="evidence" value="ECO:0007669"/>
    <property type="project" value="InterPro"/>
</dbReference>
<feature type="domain" description="HhH-GPD" evidence="7">
    <location>
        <begin position="132"/>
        <end position="297"/>
    </location>
</feature>
<dbReference type="SMART" id="SM00478">
    <property type="entry name" value="ENDO3c"/>
    <property type="match status" value="1"/>
</dbReference>
<evidence type="ECO:0000256" key="2">
    <source>
        <dbReference type="ARBA" id="ARBA00010817"/>
    </source>
</evidence>
<dbReference type="GO" id="GO:0006307">
    <property type="term" value="P:DNA alkylation repair"/>
    <property type="evidence" value="ECO:0007669"/>
    <property type="project" value="TreeGrafter"/>
</dbReference>
<dbReference type="CDD" id="cd00056">
    <property type="entry name" value="ENDO3c"/>
    <property type="match status" value="1"/>
</dbReference>
<dbReference type="FunFam" id="1.10.340.30:FF:000004">
    <property type="entry name" value="DNA-3-methyladenine glycosylase II"/>
    <property type="match status" value="1"/>
</dbReference>
<dbReference type="OrthoDB" id="9785929at2"/>
<dbReference type="KEGG" id="dfe:Dfer_1064"/>
<dbReference type="InterPro" id="IPR051912">
    <property type="entry name" value="Alkylbase_DNA_Glycosylase/TA"/>
</dbReference>
<dbReference type="InterPro" id="IPR011257">
    <property type="entry name" value="DNA_glycosylase"/>
</dbReference>
<comment type="similarity">
    <text evidence="2">Belongs to the alkylbase DNA glycosidase AlkA family.</text>
</comment>
<dbReference type="SUPFAM" id="SSF48150">
    <property type="entry name" value="DNA-glycosylase"/>
    <property type="match status" value="1"/>
</dbReference>
<dbReference type="HOGENOM" id="CLU_000445_72_3_10"/>
<gene>
    <name evidence="8" type="ordered locus">Dfer_1064</name>
</gene>
<dbReference type="STRING" id="471854.Dfer_1064"/>
<comment type="catalytic activity">
    <reaction evidence="1">
        <text>Hydrolysis of alkylated DNA, releasing 3-methyladenine, 3-methylguanine, 7-methylguanine and 7-methyladenine.</text>
        <dbReference type="EC" id="3.2.2.21"/>
    </reaction>
</comment>
<dbReference type="GO" id="GO:0008725">
    <property type="term" value="F:DNA-3-methyladenine glycosylase activity"/>
    <property type="evidence" value="ECO:0007669"/>
    <property type="project" value="TreeGrafter"/>
</dbReference>
<sequence length="300" mass="34097">MDQQTILIPNPPLFSFRECHWFLDRDFDDCMHTIRGNAVLKAIRTSFGDILFRVSEEANFLKTEILYGAAAPEARDLVVGYVANWFDLNRDIEPFYDLLAADSRLAYMTDAFRGLRLVGISDMFEAICWSIIGQQINLTFAYKLKRRMVERYGTHVEWNGEVFPVFPTPEALANAGIDELRAMQFSQKKAEYVVGIAQAFADGKLNAEVISALPDFASRQKVLVAYKGVGIWTANYVLMKTFRMPEGIPHGDVGLLNALAGHGIIGDRSEKEKIEALFHAFPGWETYLTFYLWRSLAMKR</sequence>
<dbReference type="GO" id="GO:0032993">
    <property type="term" value="C:protein-DNA complex"/>
    <property type="evidence" value="ECO:0007669"/>
    <property type="project" value="TreeGrafter"/>
</dbReference>
<keyword evidence="5" id="KW-0378">Hydrolase</keyword>
<accession>C6W476</accession>
<dbReference type="GO" id="GO:0006285">
    <property type="term" value="P:base-excision repair, AP site formation"/>
    <property type="evidence" value="ECO:0007669"/>
    <property type="project" value="TreeGrafter"/>
</dbReference>
<evidence type="ECO:0000256" key="1">
    <source>
        <dbReference type="ARBA" id="ARBA00000086"/>
    </source>
</evidence>
<dbReference type="GO" id="GO:0043916">
    <property type="term" value="F:DNA-7-methylguanine glycosylase activity"/>
    <property type="evidence" value="ECO:0007669"/>
    <property type="project" value="TreeGrafter"/>
</dbReference>
<dbReference type="InterPro" id="IPR037046">
    <property type="entry name" value="AlkA_N_sf"/>
</dbReference>
<evidence type="ECO:0000256" key="3">
    <source>
        <dbReference type="ARBA" id="ARBA00012000"/>
    </source>
</evidence>
<dbReference type="Gene3D" id="3.30.310.20">
    <property type="entry name" value="DNA-3-methyladenine glycosylase AlkA, N-terminal domain"/>
    <property type="match status" value="1"/>
</dbReference>
<evidence type="ECO:0000256" key="5">
    <source>
        <dbReference type="ARBA" id="ARBA00022801"/>
    </source>
</evidence>
<evidence type="ECO:0000256" key="4">
    <source>
        <dbReference type="ARBA" id="ARBA00022763"/>
    </source>
</evidence>
<keyword evidence="9" id="KW-1185">Reference proteome</keyword>
<dbReference type="PANTHER" id="PTHR43003">
    <property type="entry name" value="DNA-3-METHYLADENINE GLYCOSYLASE"/>
    <property type="match status" value="1"/>
</dbReference>
<name>C6W476_DYAFD</name>